<dbReference type="InterPro" id="IPR052358">
    <property type="entry name" value="Aro_Compnd_Degr_Hydrolases"/>
</dbReference>
<dbReference type="STRING" id="1462993.A6V36_35530"/>
<dbReference type="Proteomes" id="UP000077961">
    <property type="component" value="Unassembled WGS sequence"/>
</dbReference>
<dbReference type="PANTHER" id="PTHR35563">
    <property type="entry name" value="BARREL METAL-DEPENDENT HYDROLASE, PUTATIVE (AFU_ORTHOLOGUE AFUA_1G16240)-RELATED"/>
    <property type="match status" value="1"/>
</dbReference>
<evidence type="ECO:0000313" key="4">
    <source>
        <dbReference type="Proteomes" id="UP000077961"/>
    </source>
</evidence>
<dbReference type="OrthoDB" id="9787654at2"/>
<accession>A0A1A9MYH6</accession>
<feature type="domain" description="Amidohydrolase-related" evidence="1">
    <location>
        <begin position="24"/>
        <end position="288"/>
    </location>
</feature>
<evidence type="ECO:0000313" key="5">
    <source>
        <dbReference type="Proteomes" id="UP000078116"/>
    </source>
</evidence>
<dbReference type="EMBL" id="LXJZ01000196">
    <property type="protein sequence ID" value="OAJ55231.1"/>
    <property type="molecule type" value="Genomic_DNA"/>
</dbReference>
<dbReference type="Pfam" id="PF04909">
    <property type="entry name" value="Amidohydro_2"/>
    <property type="match status" value="1"/>
</dbReference>
<dbReference type="EMBL" id="LXKA01000364">
    <property type="protein sequence ID" value="OAJ52924.1"/>
    <property type="molecule type" value="Genomic_DNA"/>
</dbReference>
<gene>
    <name evidence="3" type="ORF">A6V36_35530</name>
    <name evidence="2" type="ORF">A6V37_36080</name>
</gene>
<name>A0A1A9MYH6_9BURK</name>
<reference evidence="4 5" key="1">
    <citation type="submission" date="2016-04" db="EMBL/GenBank/DDBJ databases">
        <title>Reclassification of Paraburkholderia panaciterrae (Farh et al. 2015) Dobritsa &amp; Samadpour 2016 as a later homotypic synonym of Paraburkholderia ginsengiterrae (Farh et al. 2015) Dobritsa &amp; Samadpour 2016.</title>
        <authorList>
            <person name="Dobritsa A.P."/>
            <person name="Kutumbaka K."/>
            <person name="Samadpour M."/>
        </authorList>
    </citation>
    <scope>NUCLEOTIDE SEQUENCE [LARGE SCALE GENOMIC DNA]</scope>
    <source>
        <strain evidence="2 5">DCY85</strain>
        <strain evidence="3 4">DCY85-1</strain>
    </source>
</reference>
<dbReference type="InterPro" id="IPR032466">
    <property type="entry name" value="Metal_Hydrolase"/>
</dbReference>
<dbReference type="PANTHER" id="PTHR35563:SF2">
    <property type="entry name" value="BARREL METAL-DEPENDENT HYDROLASE, PUTATIVE (AFU_ORTHOLOGUE AFUA_1G16240)-RELATED"/>
    <property type="match status" value="1"/>
</dbReference>
<evidence type="ECO:0000313" key="2">
    <source>
        <dbReference type="EMBL" id="OAJ52924.1"/>
    </source>
</evidence>
<dbReference type="AlphaFoldDB" id="A0A1A9MYH6"/>
<keyword evidence="4" id="KW-1185">Reference proteome</keyword>
<organism evidence="2 5">
    <name type="scientific">Paraburkholderia ginsengiterrae</name>
    <dbReference type="NCBI Taxonomy" id="1462993"/>
    <lineage>
        <taxon>Bacteria</taxon>
        <taxon>Pseudomonadati</taxon>
        <taxon>Pseudomonadota</taxon>
        <taxon>Betaproteobacteria</taxon>
        <taxon>Burkholderiales</taxon>
        <taxon>Burkholderiaceae</taxon>
        <taxon>Paraburkholderia</taxon>
    </lineage>
</organism>
<evidence type="ECO:0000259" key="1">
    <source>
        <dbReference type="Pfam" id="PF04909"/>
    </source>
</evidence>
<sequence>MMEKSGTDASLRQAAHRPARIASVDTHAHVFERGLPLAQQRRYAPDYDAPLDAYLAQLDVHGVSHGVLVQPSFLGTDCSYMLDALRRAPERLRGVAVIERDCQIGTLTEMANAGVVGIRLNLIGHADLSLDRWVSAQTLAHVRDLKWHVEVHAEAARLQGIVGPLLEAGMNVVVDHFGRPDADIGVRDVGFRHLLELAHTQRVWVKVSAAYRNRRQPRPDDNDVHEAFRRLRAAFGVNRLIWGSDWPHTQFEVDEDFAHALELLHALLPVEEERSAVLADTPARLYRFEDA</sequence>
<evidence type="ECO:0000313" key="3">
    <source>
        <dbReference type="EMBL" id="OAJ55231.1"/>
    </source>
</evidence>
<dbReference type="Gene3D" id="3.20.20.140">
    <property type="entry name" value="Metal-dependent hydrolases"/>
    <property type="match status" value="1"/>
</dbReference>
<comment type="caution">
    <text evidence="2">The sequence shown here is derived from an EMBL/GenBank/DDBJ whole genome shotgun (WGS) entry which is preliminary data.</text>
</comment>
<dbReference type="SUPFAM" id="SSF51556">
    <property type="entry name" value="Metallo-dependent hydrolases"/>
    <property type="match status" value="1"/>
</dbReference>
<dbReference type="GO" id="GO:0016787">
    <property type="term" value="F:hydrolase activity"/>
    <property type="evidence" value="ECO:0007669"/>
    <property type="project" value="InterPro"/>
</dbReference>
<proteinExistence type="predicted"/>
<dbReference type="Proteomes" id="UP000078116">
    <property type="component" value="Unassembled WGS sequence"/>
</dbReference>
<dbReference type="InterPro" id="IPR006680">
    <property type="entry name" value="Amidohydro-rel"/>
</dbReference>
<protein>
    <recommendedName>
        <fullName evidence="1">Amidohydrolase-related domain-containing protein</fullName>
    </recommendedName>
</protein>
<dbReference type="RefSeq" id="WP_064270283.1">
    <property type="nucleotide sequence ID" value="NZ_LXJZ01000196.1"/>
</dbReference>